<feature type="coiled-coil region" evidence="2">
    <location>
        <begin position="137"/>
        <end position="202"/>
    </location>
</feature>
<evidence type="ECO:0000256" key="2">
    <source>
        <dbReference type="SAM" id="Coils"/>
    </source>
</evidence>
<feature type="domain" description="Multidrug resistance protein MdtA-like C-terminal permuted SH3" evidence="5">
    <location>
        <begin position="325"/>
        <end position="382"/>
    </location>
</feature>
<protein>
    <submittedName>
        <fullName evidence="7">Efflux transporter periplasmic adaptor subunit</fullName>
    </submittedName>
</protein>
<evidence type="ECO:0000259" key="6">
    <source>
        <dbReference type="Pfam" id="PF25973"/>
    </source>
</evidence>
<comment type="similarity">
    <text evidence="1">Belongs to the membrane fusion protein (MFP) (TC 8.A.1) family.</text>
</comment>
<dbReference type="Gene3D" id="2.40.420.20">
    <property type="match status" value="1"/>
</dbReference>
<dbReference type="Gene3D" id="2.40.30.170">
    <property type="match status" value="1"/>
</dbReference>
<reference evidence="7 8" key="1">
    <citation type="submission" date="2016-11" db="EMBL/GenBank/DDBJ databases">
        <title>Complete Genome Sequence of Bradyrhizobium sp. strain J5, an isolated from soybean nodule in Hokkaido.</title>
        <authorList>
            <person name="Kanehara K."/>
        </authorList>
    </citation>
    <scope>NUCLEOTIDE SEQUENCE [LARGE SCALE GENOMIC DNA]</scope>
    <source>
        <strain evidence="7 8">J5</strain>
    </source>
</reference>
<dbReference type="InterPro" id="IPR058647">
    <property type="entry name" value="BSH_CzcB-like"/>
</dbReference>
<sequence>MRMAVPGKMRLRTEQSSRQDLTPGTEQVMFMHGSRSAPRNILTSTLVTAFSLMLAGCGRETETKDASPPRIVRTATVEKRKVTTPLTFSGRVEAEDEVNVAFRISGRLLSNDTKIGDRVKAGQVLARLESQNELSTLRQAQASLAAAQGQLTQARNHFDRQETLLAQGWTTRVNYDAATQARQTAQSQVDAAEAQLSSAHDLVGFTELKADAPGVITATGPVAGEVVQVGQMIARIARQDGRDAIFDVPAQLIRSASTDPEVTVSLADDPSITAQGRIREVAAQASAVTRTFEVKVGLTDPPAAMRLGASVIGRVSTTAGPMIDIPSSALTRMNEQPAVWVVDPATATVAVRNVDVLRFDEAQAIISQGLDIGEIVVTAGVQALHPGQKVRILGSEP</sequence>
<evidence type="ECO:0000256" key="3">
    <source>
        <dbReference type="SAM" id="MobiDB-lite"/>
    </source>
</evidence>
<dbReference type="Proteomes" id="UP000181962">
    <property type="component" value="Chromosome"/>
</dbReference>
<dbReference type="GO" id="GO:0015562">
    <property type="term" value="F:efflux transmembrane transporter activity"/>
    <property type="evidence" value="ECO:0007669"/>
    <property type="project" value="TreeGrafter"/>
</dbReference>
<gene>
    <name evidence="7" type="ORF">BKD09_17015</name>
</gene>
<dbReference type="InterPro" id="IPR058627">
    <property type="entry name" value="MdtA-like_C"/>
</dbReference>
<evidence type="ECO:0000256" key="1">
    <source>
        <dbReference type="ARBA" id="ARBA00009477"/>
    </source>
</evidence>
<keyword evidence="2" id="KW-0175">Coiled coil</keyword>
<dbReference type="Gene3D" id="2.40.50.100">
    <property type="match status" value="1"/>
</dbReference>
<dbReference type="Pfam" id="PF25954">
    <property type="entry name" value="Beta-barrel_RND_2"/>
    <property type="match status" value="1"/>
</dbReference>
<evidence type="ECO:0000259" key="4">
    <source>
        <dbReference type="Pfam" id="PF25954"/>
    </source>
</evidence>
<evidence type="ECO:0000313" key="8">
    <source>
        <dbReference type="Proteomes" id="UP000181962"/>
    </source>
</evidence>
<dbReference type="InterPro" id="IPR006143">
    <property type="entry name" value="RND_pump_MFP"/>
</dbReference>
<feature type="domain" description="CusB-like beta-barrel" evidence="4">
    <location>
        <begin position="246"/>
        <end position="314"/>
    </location>
</feature>
<dbReference type="Pfam" id="PF25967">
    <property type="entry name" value="RND-MFP_C"/>
    <property type="match status" value="1"/>
</dbReference>
<organism evidence="7 8">
    <name type="scientific">Bradyrhizobium japonicum</name>
    <dbReference type="NCBI Taxonomy" id="375"/>
    <lineage>
        <taxon>Bacteria</taxon>
        <taxon>Pseudomonadati</taxon>
        <taxon>Pseudomonadota</taxon>
        <taxon>Alphaproteobacteria</taxon>
        <taxon>Hyphomicrobiales</taxon>
        <taxon>Nitrobacteraceae</taxon>
        <taxon>Bradyrhizobium</taxon>
    </lineage>
</organism>
<dbReference type="EMBL" id="CP017637">
    <property type="protein sequence ID" value="APG10029.1"/>
    <property type="molecule type" value="Genomic_DNA"/>
</dbReference>
<dbReference type="PANTHER" id="PTHR30469">
    <property type="entry name" value="MULTIDRUG RESISTANCE PROTEIN MDTA"/>
    <property type="match status" value="1"/>
</dbReference>
<evidence type="ECO:0000313" key="7">
    <source>
        <dbReference type="EMBL" id="APG10029.1"/>
    </source>
</evidence>
<dbReference type="NCBIfam" id="TIGR01730">
    <property type="entry name" value="RND_mfp"/>
    <property type="match status" value="1"/>
</dbReference>
<name>A0A1L3F9R2_BRAJP</name>
<feature type="region of interest" description="Disordered" evidence="3">
    <location>
        <begin position="1"/>
        <end position="22"/>
    </location>
</feature>
<proteinExistence type="inferred from homology"/>
<evidence type="ECO:0000259" key="5">
    <source>
        <dbReference type="Pfam" id="PF25967"/>
    </source>
</evidence>
<accession>A0A1L3F9R2</accession>
<dbReference type="SUPFAM" id="SSF111369">
    <property type="entry name" value="HlyD-like secretion proteins"/>
    <property type="match status" value="1"/>
</dbReference>
<dbReference type="PANTHER" id="PTHR30469:SF38">
    <property type="entry name" value="HLYD FAMILY SECRETION PROTEIN"/>
    <property type="match status" value="1"/>
</dbReference>
<dbReference type="InterPro" id="IPR058792">
    <property type="entry name" value="Beta-barrel_RND_2"/>
</dbReference>
<feature type="domain" description="CzcB-like barrel-sandwich hybrid" evidence="6">
    <location>
        <begin position="98"/>
        <end position="237"/>
    </location>
</feature>
<dbReference type="Gene3D" id="1.10.287.470">
    <property type="entry name" value="Helix hairpin bin"/>
    <property type="match status" value="1"/>
</dbReference>
<dbReference type="AlphaFoldDB" id="A0A1L3F9R2"/>
<dbReference type="Pfam" id="PF25973">
    <property type="entry name" value="BSH_CzcB"/>
    <property type="match status" value="1"/>
</dbReference>
<dbReference type="GO" id="GO:1990281">
    <property type="term" value="C:efflux pump complex"/>
    <property type="evidence" value="ECO:0007669"/>
    <property type="project" value="TreeGrafter"/>
</dbReference>